<evidence type="ECO:0000313" key="6">
    <source>
        <dbReference type="Proteomes" id="UP001158576"/>
    </source>
</evidence>
<evidence type="ECO:0000256" key="2">
    <source>
        <dbReference type="ARBA" id="ARBA00022801"/>
    </source>
</evidence>
<keyword evidence="3" id="KW-0539">Nucleus</keyword>
<keyword evidence="2" id="KW-0378">Hydrolase</keyword>
<dbReference type="InterPro" id="IPR011943">
    <property type="entry name" value="HAD-SF_hydro_IIID"/>
</dbReference>
<dbReference type="PANTHER" id="PTHR48493">
    <property type="entry name" value="UBIQUITIN-LIKE DOMAIN-CONTAINING CTD PHOSPHATASE 1"/>
    <property type="match status" value="1"/>
</dbReference>
<reference evidence="5 6" key="1">
    <citation type="submission" date="2021-04" db="EMBL/GenBank/DDBJ databases">
        <authorList>
            <person name="Bliznina A."/>
        </authorList>
    </citation>
    <scope>NUCLEOTIDE SEQUENCE [LARGE SCALE GENOMIC DNA]</scope>
</reference>
<dbReference type="InterPro" id="IPR004274">
    <property type="entry name" value="FCP1_dom"/>
</dbReference>
<sequence length="253" mass="29258">MMVGSAEKDIAKIQAGKPENAPEVLDDFDDNAVEEAITLRVENLQKIDKRVASLPIEVLNEPRPGSKLLVLDIDYTLFDHRSVATNAMQLMRPYLHEFLAKAYRDNYDIVIWSATSMRWIKLKMDELGVTGNLDYKLAFMVDSRAMISVHAEPYGVIEVKPLGYIWKNYKQWGPQNTIMFDDLRRNFVMNPQSGLKIRPFKNAATAQATDRELLKLSKYLTVLKDIDDFKSLDHRNWEKFLKSRKRSRDEDTA</sequence>
<dbReference type="Gene3D" id="3.40.50.1000">
    <property type="entry name" value="HAD superfamily/HAD-like"/>
    <property type="match status" value="1"/>
</dbReference>
<dbReference type="PROSITE" id="PS50969">
    <property type="entry name" value="FCP1"/>
    <property type="match status" value="1"/>
</dbReference>
<dbReference type="Pfam" id="PF03031">
    <property type="entry name" value="NIF"/>
    <property type="match status" value="1"/>
</dbReference>
<feature type="domain" description="FCP1 homology" evidence="4">
    <location>
        <begin position="62"/>
        <end position="223"/>
    </location>
</feature>
<keyword evidence="6" id="KW-1185">Reference proteome</keyword>
<dbReference type="PANTHER" id="PTHR48493:SF1">
    <property type="entry name" value="UBIQUITIN-LIKE DOMAIN-CONTAINING CTD PHOSPHATASE 1"/>
    <property type="match status" value="1"/>
</dbReference>
<dbReference type="InterPro" id="IPR023214">
    <property type="entry name" value="HAD_sf"/>
</dbReference>
<comment type="subcellular location">
    <subcellularLocation>
        <location evidence="1">Nucleus</location>
    </subcellularLocation>
</comment>
<evidence type="ECO:0000256" key="3">
    <source>
        <dbReference type="ARBA" id="ARBA00023242"/>
    </source>
</evidence>
<gene>
    <name evidence="5" type="ORF">OKIOD_LOCUS10238</name>
</gene>
<proteinExistence type="predicted"/>
<dbReference type="SUPFAM" id="SSF56784">
    <property type="entry name" value="HAD-like"/>
    <property type="match status" value="1"/>
</dbReference>
<protein>
    <submittedName>
        <fullName evidence="5">Oidioi.mRNA.OKI2018_I69.chr1.g1473.t1.cds</fullName>
    </submittedName>
</protein>
<evidence type="ECO:0000256" key="1">
    <source>
        <dbReference type="ARBA" id="ARBA00004123"/>
    </source>
</evidence>
<dbReference type="InterPro" id="IPR051658">
    <property type="entry name" value="UBLCP1"/>
</dbReference>
<dbReference type="EMBL" id="OU015566">
    <property type="protein sequence ID" value="CAG5104711.1"/>
    <property type="molecule type" value="Genomic_DNA"/>
</dbReference>
<dbReference type="InterPro" id="IPR036412">
    <property type="entry name" value="HAD-like_sf"/>
</dbReference>
<dbReference type="SMART" id="SM00577">
    <property type="entry name" value="CPDc"/>
    <property type="match status" value="1"/>
</dbReference>
<organism evidence="5 6">
    <name type="scientific">Oikopleura dioica</name>
    <name type="common">Tunicate</name>
    <dbReference type="NCBI Taxonomy" id="34765"/>
    <lineage>
        <taxon>Eukaryota</taxon>
        <taxon>Metazoa</taxon>
        <taxon>Chordata</taxon>
        <taxon>Tunicata</taxon>
        <taxon>Appendicularia</taxon>
        <taxon>Copelata</taxon>
        <taxon>Oikopleuridae</taxon>
        <taxon>Oikopleura</taxon>
    </lineage>
</organism>
<name>A0ABN7SUD2_OIKDI</name>
<evidence type="ECO:0000259" key="4">
    <source>
        <dbReference type="PROSITE" id="PS50969"/>
    </source>
</evidence>
<evidence type="ECO:0000313" key="5">
    <source>
        <dbReference type="EMBL" id="CAG5104711.1"/>
    </source>
</evidence>
<dbReference type="Proteomes" id="UP001158576">
    <property type="component" value="Chromosome 1"/>
</dbReference>
<dbReference type="CDD" id="cd01427">
    <property type="entry name" value="HAD_like"/>
    <property type="match status" value="1"/>
</dbReference>
<dbReference type="NCBIfam" id="TIGR02245">
    <property type="entry name" value="HAD_IIID1"/>
    <property type="match status" value="1"/>
</dbReference>
<accession>A0ABN7SUD2</accession>